<dbReference type="Proteomes" id="UP000229329">
    <property type="component" value="Unassembled WGS sequence"/>
</dbReference>
<keyword evidence="2" id="KW-1185">Reference proteome</keyword>
<reference evidence="1 2" key="1">
    <citation type="submission" date="2017-11" db="EMBL/GenBank/DDBJ databases">
        <title>Reclassification of Bisgaard taxon 7 as Conservatibacter flavescens gen. nov., sp. nov.</title>
        <authorList>
            <person name="Christensen H."/>
        </authorList>
    </citation>
    <scope>NUCLEOTIDE SEQUENCE [LARGE SCALE GENOMIC DNA]</scope>
    <source>
        <strain evidence="1 2">7_4</strain>
    </source>
</reference>
<name>A0A2M8S0E9_9PAST</name>
<gene>
    <name evidence="1" type="ORF">CVP05_10635</name>
</gene>
<evidence type="ECO:0008006" key="3">
    <source>
        <dbReference type="Google" id="ProtNLM"/>
    </source>
</evidence>
<dbReference type="InterPro" id="IPR025157">
    <property type="entry name" value="Hemagglutinin_rpt"/>
</dbReference>
<accession>A0A2M8S0E9</accession>
<organism evidence="1 2">
    <name type="scientific">Conservatibacter flavescens</name>
    <dbReference type="NCBI Taxonomy" id="28161"/>
    <lineage>
        <taxon>Bacteria</taxon>
        <taxon>Pseudomonadati</taxon>
        <taxon>Pseudomonadota</taxon>
        <taxon>Gammaproteobacteria</taxon>
        <taxon>Pasteurellales</taxon>
        <taxon>Pasteurellaceae</taxon>
        <taxon>Conservatibacter</taxon>
    </lineage>
</organism>
<protein>
    <recommendedName>
        <fullName evidence="3">Hemagglutinin</fullName>
    </recommendedName>
</protein>
<proteinExistence type="predicted"/>
<dbReference type="GO" id="GO:0003824">
    <property type="term" value="F:catalytic activity"/>
    <property type="evidence" value="ECO:0007669"/>
    <property type="project" value="UniProtKB-ARBA"/>
</dbReference>
<comment type="caution">
    <text evidence="1">The sequence shown here is derived from an EMBL/GenBank/DDBJ whole genome shotgun (WGS) entry which is preliminary data.</text>
</comment>
<evidence type="ECO:0000313" key="1">
    <source>
        <dbReference type="EMBL" id="PJG84586.1"/>
    </source>
</evidence>
<dbReference type="OrthoDB" id="2664633at2"/>
<dbReference type="EMBL" id="PHHA01000027">
    <property type="protein sequence ID" value="PJG84586.1"/>
    <property type="molecule type" value="Genomic_DNA"/>
</dbReference>
<dbReference type="Pfam" id="PF13332">
    <property type="entry name" value="Fil_haemagg_2"/>
    <property type="match status" value="1"/>
</dbReference>
<sequence length="649" mass="69559">MKCNTNKSSGFNVGVAIAFQNGVSAGITAGANVAKGYGNGDSQAWVGSQIGSRTGKTEIESGETVNIKGSQVLGHKVNLVADNLNIESLQDTARYKGKQMSASGQVTVGYGFSASGSFNQSKVNSDYASVKTQAGIFAGDGGYDIEVNKHTDLKGGLITSSDKAEAENRNRFSTGTLSHEDVGNHASHSANGFGLSGGVTVSGGEAPQELGGVKLLEVGQNHQDGGAKVELGGVAGVGSQGNWGIAKGLATALLGQVSDKGSDNSVTTSSINTRNIHIRDEQAQLELTGKTAEETAQAISQPNSHRTLAQADVEKIKSDLEQNLAISNEFVNKVSEIGDEIHYKAEKNEDSLFTIEKKSADCNHLSCLDFKKDNSQELKALIYGEEILTEEQAKRLSKIATAGMLNLDRESKTASAILYDKDLNSIDDTGVILNRGSAGLANEFIFTVFERLRAGANMPAIFGASNATRDHAQIAKKLEEYNAYAKQHNKPVYDLNQVAHSLGVSGNKNMLNWSEHLEQSYPNTKANFLHLGGSYPSEKIHTQAKNAFKEVSTEYSGVEGDFVYQGTPLLRNIGLGMIGNNPNAIPNKDLGFGEAHSDANQNINNLKFIYRTSNKRELEKWVETENILKNIHINGIKNINTVKEGNNEK</sequence>
<dbReference type="AlphaFoldDB" id="A0A2M8S0E9"/>
<evidence type="ECO:0000313" key="2">
    <source>
        <dbReference type="Proteomes" id="UP000229329"/>
    </source>
</evidence>